<dbReference type="AlphaFoldDB" id="A0A074S7Q1"/>
<dbReference type="Proteomes" id="UP000027456">
    <property type="component" value="Unassembled WGS sequence"/>
</dbReference>
<dbReference type="EMBL" id="AZST01000006">
    <property type="protein sequence ID" value="KEP55431.1"/>
    <property type="molecule type" value="Genomic_DNA"/>
</dbReference>
<evidence type="ECO:0000256" key="1">
    <source>
        <dbReference type="SAM" id="MobiDB-lite"/>
    </source>
</evidence>
<evidence type="ECO:0000313" key="2">
    <source>
        <dbReference type="EMBL" id="KEP55431.1"/>
    </source>
</evidence>
<keyword evidence="3" id="KW-1185">Reference proteome</keyword>
<keyword evidence="2" id="KW-0418">Kinase</keyword>
<keyword evidence="2" id="KW-0808">Transferase</keyword>
<reference evidence="2 3" key="1">
    <citation type="submission" date="2013-12" db="EMBL/GenBank/DDBJ databases">
        <authorList>
            <person name="Cubeta M."/>
            <person name="Pakala S."/>
            <person name="Fedorova N."/>
            <person name="Thomas E."/>
            <person name="Dean R."/>
            <person name="Jabaji S."/>
            <person name="Neate S."/>
            <person name="Toda T."/>
            <person name="Tavantzis S."/>
            <person name="Vilgalys R."/>
            <person name="Bharathan N."/>
            <person name="Pakala S."/>
            <person name="Losada L.S."/>
            <person name="Zafar N."/>
            <person name="Nierman W."/>
        </authorList>
    </citation>
    <scope>NUCLEOTIDE SEQUENCE [LARGE SCALE GENOMIC DNA]</scope>
    <source>
        <strain evidence="2 3">123E</strain>
    </source>
</reference>
<sequence length="523" mass="58454">MQRRKSQVSVEIPQAPLSKRDDNKAPVPTRVEQKKSKARSSLVMVSVEIPVRGLSSSKSKNKAQDQNVEPPLEAESRALKRKRSASDVAGNGVVDTKKRGSERAQSSKKGIQSFVHDKPTKVVTTLPQPKWIPIPTDISYEETMCRMQLREFLARFQPLMKLPQVHLDILSRMSVPMRRYIPKATLKPVLLALVDLVSADAAPNIRQGCQTTLRYIRNAKGDLATTWDALAELRQTCYSEIPNPDHPPTDDIGADDESEDDDEDQTRVTRRASRIARASQPSPPPKDNSLDYELVCGGQFLPILVFLAELALQTPSVRADIDDGLRNLSIAAHKTHTAKMAEEKSRWSDQRQTFTTTLAALQVTRSQEVEAANAQGTHPRGSSTTVKIKELKSKRKIAEAAHQRIIRKLSIAYNLELRACAGRGTCLGSDELGRQYFTLSLAPKSTHSEDRWEYWSTFVSCWGAKVDGMEPCWYGFDDPSQVRLLTGVLEHNTEQGSTPAKEKDSLVRSLLTYADFLDDRIKN</sequence>
<dbReference type="HOGENOM" id="CLU_520876_0_0_1"/>
<proteinExistence type="predicted"/>
<gene>
    <name evidence="2" type="ORF">V565_005120</name>
</gene>
<feature type="compositionally biased region" description="Acidic residues" evidence="1">
    <location>
        <begin position="252"/>
        <end position="264"/>
    </location>
</feature>
<dbReference type="GO" id="GO:0016301">
    <property type="term" value="F:kinase activity"/>
    <property type="evidence" value="ECO:0007669"/>
    <property type="project" value="UniProtKB-KW"/>
</dbReference>
<name>A0A074S7Q1_9AGAM</name>
<accession>A0A074S7Q1</accession>
<comment type="caution">
    <text evidence="2">The sequence shown here is derived from an EMBL/GenBank/DDBJ whole genome shotgun (WGS) entry which is preliminary data.</text>
</comment>
<protein>
    <submittedName>
        <fullName evidence="2">Serine/Threonine kinase</fullName>
    </submittedName>
</protein>
<dbReference type="STRING" id="1423351.A0A074S7Q1"/>
<feature type="region of interest" description="Disordered" evidence="1">
    <location>
        <begin position="1"/>
        <end position="111"/>
    </location>
</feature>
<organism evidence="2 3">
    <name type="scientific">Rhizoctonia solani 123E</name>
    <dbReference type="NCBI Taxonomy" id="1423351"/>
    <lineage>
        <taxon>Eukaryota</taxon>
        <taxon>Fungi</taxon>
        <taxon>Dikarya</taxon>
        <taxon>Basidiomycota</taxon>
        <taxon>Agaricomycotina</taxon>
        <taxon>Agaricomycetes</taxon>
        <taxon>Cantharellales</taxon>
        <taxon>Ceratobasidiaceae</taxon>
        <taxon>Rhizoctonia</taxon>
    </lineage>
</organism>
<dbReference type="OrthoDB" id="298344at2759"/>
<evidence type="ECO:0000313" key="3">
    <source>
        <dbReference type="Proteomes" id="UP000027456"/>
    </source>
</evidence>
<feature type="region of interest" description="Disordered" evidence="1">
    <location>
        <begin position="239"/>
        <end position="290"/>
    </location>
</feature>